<gene>
    <name evidence="2" type="ORF">B0W44_00890</name>
</gene>
<dbReference type="NCBIfam" id="TIGR02764">
    <property type="entry name" value="spore_ybaN_pdaB"/>
    <property type="match status" value="1"/>
</dbReference>
<dbReference type="Pfam" id="PF01522">
    <property type="entry name" value="Polysacc_deac_1"/>
    <property type="match status" value="1"/>
</dbReference>
<dbReference type="InterPro" id="IPR050248">
    <property type="entry name" value="Polysacc_deacetylase_ArnD"/>
</dbReference>
<dbReference type="EMBL" id="CP019699">
    <property type="protein sequence ID" value="AQS54566.1"/>
    <property type="molecule type" value="Genomic_DNA"/>
</dbReference>
<proteinExistence type="predicted"/>
<dbReference type="PANTHER" id="PTHR10587:SF128">
    <property type="entry name" value="POLYSACCHARIDE DEACETYLASE PDAB-RELATED"/>
    <property type="match status" value="1"/>
</dbReference>
<dbReference type="InterPro" id="IPR014132">
    <property type="entry name" value="PdaB-like"/>
</dbReference>
<dbReference type="PANTHER" id="PTHR10587">
    <property type="entry name" value="GLYCOSYL TRANSFERASE-RELATED"/>
    <property type="match status" value="1"/>
</dbReference>
<name>A0A1U9K3F7_9BACL</name>
<evidence type="ECO:0000313" key="2">
    <source>
        <dbReference type="EMBL" id="AQS54566.1"/>
    </source>
</evidence>
<dbReference type="STRING" id="1471761.B0W44_00890"/>
<dbReference type="KEGG" id="ntr:B0W44_00890"/>
<dbReference type="SUPFAM" id="SSF88713">
    <property type="entry name" value="Glycoside hydrolase/deacetylase"/>
    <property type="match status" value="1"/>
</dbReference>
<dbReference type="AlphaFoldDB" id="A0A1U9K3F7"/>
<dbReference type="InterPro" id="IPR002509">
    <property type="entry name" value="NODB_dom"/>
</dbReference>
<reference evidence="2 3" key="1">
    <citation type="journal article" date="2015" name="Int. J. Syst. Evol. Microbiol.">
        <title>Novibacillus thermophilus gen. nov., sp. nov., a Gram-staining-negative and moderately thermophilic member of the family Thermoactinomycetaceae.</title>
        <authorList>
            <person name="Yang G."/>
            <person name="Chen J."/>
            <person name="Zhou S."/>
        </authorList>
    </citation>
    <scope>NUCLEOTIDE SEQUENCE [LARGE SCALE GENOMIC DNA]</scope>
    <source>
        <strain evidence="2 3">SG-1</strain>
    </source>
</reference>
<sequence>MFWVLSGKKIKRFAVIGTALLFALGLYYANQQQINVFSLQEEGPQAYYSVETDQKVAALTFDISWGEEIPGPVLDALEESDVDKATFFLSSPWAENHPDIVQRIVDMGYEVGNHGHEHKNYSEQDEKWMRDQITKSHQILTELTGQKINLIRLPNGDFDKRTLEVADSMGYRVIQWDTDSLDWMRKSADEIVDRVVSKVHPGDIILFHASDSAKNTAEALPRVVKEMRAKGYKLVTVSELIAGSTVETDPVEDAKSE</sequence>
<feature type="domain" description="NodB homology" evidence="1">
    <location>
        <begin position="55"/>
        <end position="235"/>
    </location>
</feature>
<evidence type="ECO:0000313" key="3">
    <source>
        <dbReference type="Proteomes" id="UP000188603"/>
    </source>
</evidence>
<accession>A0A1U9K3F7</accession>
<dbReference type="GO" id="GO:0005975">
    <property type="term" value="P:carbohydrate metabolic process"/>
    <property type="evidence" value="ECO:0007669"/>
    <property type="project" value="InterPro"/>
</dbReference>
<evidence type="ECO:0000259" key="1">
    <source>
        <dbReference type="PROSITE" id="PS51677"/>
    </source>
</evidence>
<dbReference type="PROSITE" id="PS51677">
    <property type="entry name" value="NODB"/>
    <property type="match status" value="1"/>
</dbReference>
<dbReference type="GO" id="GO:0016810">
    <property type="term" value="F:hydrolase activity, acting on carbon-nitrogen (but not peptide) bonds"/>
    <property type="evidence" value="ECO:0007669"/>
    <property type="project" value="InterPro"/>
</dbReference>
<dbReference type="GO" id="GO:0016020">
    <property type="term" value="C:membrane"/>
    <property type="evidence" value="ECO:0007669"/>
    <property type="project" value="TreeGrafter"/>
</dbReference>
<dbReference type="InterPro" id="IPR011330">
    <property type="entry name" value="Glyco_hydro/deAcase_b/a-brl"/>
</dbReference>
<dbReference type="Proteomes" id="UP000188603">
    <property type="component" value="Chromosome"/>
</dbReference>
<keyword evidence="3" id="KW-1185">Reference proteome</keyword>
<protein>
    <submittedName>
        <fullName evidence="2">Polysaccharide deacetylase family sporulation protein PdaB</fullName>
    </submittedName>
</protein>
<organism evidence="2 3">
    <name type="scientific">Novibacillus thermophilus</name>
    <dbReference type="NCBI Taxonomy" id="1471761"/>
    <lineage>
        <taxon>Bacteria</taxon>
        <taxon>Bacillati</taxon>
        <taxon>Bacillota</taxon>
        <taxon>Bacilli</taxon>
        <taxon>Bacillales</taxon>
        <taxon>Thermoactinomycetaceae</taxon>
        <taxon>Novibacillus</taxon>
    </lineage>
</organism>
<dbReference type="Gene3D" id="3.20.20.370">
    <property type="entry name" value="Glycoside hydrolase/deacetylase"/>
    <property type="match status" value="1"/>
</dbReference>